<dbReference type="EMBL" id="SSTG01000051">
    <property type="protein sequence ID" value="THG51969.1"/>
    <property type="molecule type" value="Genomic_DNA"/>
</dbReference>
<evidence type="ECO:0000313" key="2">
    <source>
        <dbReference type="Proteomes" id="UP000305401"/>
    </source>
</evidence>
<comment type="caution">
    <text evidence="1">The sequence shown here is derived from an EMBL/GenBank/DDBJ whole genome shotgun (WGS) entry which is preliminary data.</text>
</comment>
<accession>A0AC61S5T5</accession>
<gene>
    <name evidence="1" type="ORF">E5990_05530</name>
</gene>
<organism evidence="1 2">
    <name type="scientific">Muribaculum caecicola</name>
    <dbReference type="NCBI Taxonomy" id="3038144"/>
    <lineage>
        <taxon>Bacteria</taxon>
        <taxon>Pseudomonadati</taxon>
        <taxon>Bacteroidota</taxon>
        <taxon>Bacteroidia</taxon>
        <taxon>Bacteroidales</taxon>
        <taxon>Muribaculaceae</taxon>
        <taxon>Muribaculum</taxon>
    </lineage>
</organism>
<proteinExistence type="predicted"/>
<evidence type="ECO:0000313" key="1">
    <source>
        <dbReference type="EMBL" id="THG51969.1"/>
    </source>
</evidence>
<name>A0AC61S5T5_9BACT</name>
<dbReference type="Proteomes" id="UP000305401">
    <property type="component" value="Unassembled WGS sequence"/>
</dbReference>
<reference evidence="1" key="1">
    <citation type="submission" date="2019-04" db="EMBL/GenBank/DDBJ databases">
        <title>Microbes associate with the intestines of laboratory mice.</title>
        <authorList>
            <person name="Navarre W."/>
            <person name="Wong E."/>
            <person name="Huang K.C."/>
            <person name="Tropini C."/>
            <person name="Ng K."/>
            <person name="Yu B."/>
        </authorList>
    </citation>
    <scope>NUCLEOTIDE SEQUENCE</scope>
    <source>
        <strain evidence="1">NM86_A22</strain>
    </source>
</reference>
<sequence>MAKSQLDSLDFKILRTLSSNGRKPYLEIARECNVSGAAIHQRIQKLNAMGVLKGSECLIEPSAVGYDTCAYIGFFLKDPSHFDQVVEKLKQIPEVVEVHFTTGKYDMFIKLYAHNNDHLLHLIHNELNGLGLARTES</sequence>
<feature type="non-terminal residue" evidence="1">
    <location>
        <position position="137"/>
    </location>
</feature>
<keyword evidence="2" id="KW-1185">Reference proteome</keyword>
<protein>
    <submittedName>
        <fullName evidence="1">AsnC family transcriptional regulator</fullName>
    </submittedName>
</protein>